<evidence type="ECO:0000256" key="2">
    <source>
        <dbReference type="SAM" id="SignalP"/>
    </source>
</evidence>
<keyword evidence="2" id="KW-0732">Signal</keyword>
<feature type="compositionally biased region" description="Basic and acidic residues" evidence="1">
    <location>
        <begin position="199"/>
        <end position="223"/>
    </location>
</feature>
<feature type="signal peptide" evidence="2">
    <location>
        <begin position="1"/>
        <end position="17"/>
    </location>
</feature>
<dbReference type="AlphaFoldDB" id="U6KNJ5"/>
<feature type="compositionally biased region" description="Acidic residues" evidence="1">
    <location>
        <begin position="38"/>
        <end position="54"/>
    </location>
</feature>
<protein>
    <submittedName>
        <fullName evidence="3">Uncharacterized protein</fullName>
    </submittedName>
</protein>
<dbReference type="EMBL" id="HG673835">
    <property type="protein sequence ID" value="CDJ38381.1"/>
    <property type="molecule type" value="Genomic_DNA"/>
</dbReference>
<gene>
    <name evidence="3" type="ORF">ETH_00026720</name>
</gene>
<dbReference type="OrthoDB" id="348327at2759"/>
<feature type="region of interest" description="Disordered" evidence="1">
    <location>
        <begin position="29"/>
        <end position="223"/>
    </location>
</feature>
<dbReference type="VEuPathDB" id="ToxoDB:ETH2_1344800"/>
<keyword evidence="4" id="KW-1185">Reference proteome</keyword>
<evidence type="ECO:0000313" key="4">
    <source>
        <dbReference type="Proteomes" id="UP000030747"/>
    </source>
</evidence>
<dbReference type="VEuPathDB" id="ToxoDB:ETH_00026720"/>
<organism evidence="3 4">
    <name type="scientific">Eimeria tenella</name>
    <name type="common">Coccidian parasite</name>
    <dbReference type="NCBI Taxonomy" id="5802"/>
    <lineage>
        <taxon>Eukaryota</taxon>
        <taxon>Sar</taxon>
        <taxon>Alveolata</taxon>
        <taxon>Apicomplexa</taxon>
        <taxon>Conoidasida</taxon>
        <taxon>Coccidia</taxon>
        <taxon>Eucoccidiorida</taxon>
        <taxon>Eimeriorina</taxon>
        <taxon>Eimeriidae</taxon>
        <taxon>Eimeria</taxon>
    </lineage>
</organism>
<evidence type="ECO:0000256" key="1">
    <source>
        <dbReference type="SAM" id="MobiDB-lite"/>
    </source>
</evidence>
<evidence type="ECO:0000313" key="3">
    <source>
        <dbReference type="EMBL" id="CDJ38381.1"/>
    </source>
</evidence>
<feature type="region of interest" description="Disordered" evidence="1">
    <location>
        <begin position="248"/>
        <end position="272"/>
    </location>
</feature>
<proteinExistence type="predicted"/>
<accession>U6KNJ5</accession>
<feature type="chain" id="PRO_5004673585" evidence="2">
    <location>
        <begin position="18"/>
        <end position="295"/>
    </location>
</feature>
<feature type="compositionally biased region" description="Acidic residues" evidence="1">
    <location>
        <begin position="113"/>
        <end position="128"/>
    </location>
</feature>
<dbReference type="RefSeq" id="XP_013229219.1">
    <property type="nucleotide sequence ID" value="XM_013373765.1"/>
</dbReference>
<name>U6KNJ5_EIMTE</name>
<reference evidence="3" key="1">
    <citation type="submission" date="2013-10" db="EMBL/GenBank/DDBJ databases">
        <title>Genomic analysis of the causative agents of coccidiosis in chickens.</title>
        <authorList>
            <person name="Reid A.J."/>
            <person name="Blake D."/>
            <person name="Billington K."/>
            <person name="Browne H."/>
            <person name="Dunn M."/>
            <person name="Hung S."/>
            <person name="Kawahara F."/>
            <person name="Miranda-Saavedra D."/>
            <person name="Mourier T."/>
            <person name="Nagra H."/>
            <person name="Otto T.D."/>
            <person name="Rawlings N."/>
            <person name="Sanchez A."/>
            <person name="Sanders M."/>
            <person name="Subramaniam C."/>
            <person name="Tay Y."/>
            <person name="Dear P."/>
            <person name="Doerig C."/>
            <person name="Gruber A."/>
            <person name="Parkinson J."/>
            <person name="Shirley M."/>
            <person name="Wan K.L."/>
            <person name="Berriman M."/>
            <person name="Tomley F."/>
            <person name="Pain A."/>
        </authorList>
    </citation>
    <scope>NUCLEOTIDE SEQUENCE [LARGE SCALE GENOMIC DNA]</scope>
    <source>
        <strain evidence="3">Houghton</strain>
    </source>
</reference>
<reference evidence="3" key="2">
    <citation type="submission" date="2013-10" db="EMBL/GenBank/DDBJ databases">
        <authorList>
            <person name="Aslett M."/>
        </authorList>
    </citation>
    <scope>NUCLEOTIDE SEQUENCE [LARGE SCALE GENOMIC DNA]</scope>
    <source>
        <strain evidence="3">Houghton</strain>
    </source>
</reference>
<feature type="compositionally biased region" description="Polar residues" evidence="1">
    <location>
        <begin position="138"/>
        <end position="160"/>
    </location>
</feature>
<dbReference type="GeneID" id="25254440"/>
<dbReference type="Proteomes" id="UP000030747">
    <property type="component" value="Unassembled WGS sequence"/>
</dbReference>
<sequence>MRKVAYLLFASLAVSHAFIRPWASALDASEVGEASRVEEDEVFDAEDYNVDDDGSGALSAGDLAKDQQKRKRDNYDDDDESRDDEHVLIDLDEPDATGTPAEKDAEPTVAGAAEDDLDLLEDEEDLQEREEGVKAGDQPQSSDRNQTNDADGKQPSSRSKSPMLYDGQAVVTTDEEGVELDTSLLNPQDEDSTPTISEFVDKVPTFKKEKEEKEKRKLQEKKQREANNNIDVYEREIREFRETKAKNENRFSEGIENAEEGLQPPPDPGMWRRFQHWYGQKLDRLVDRFGSDIND</sequence>